<dbReference type="Proteomes" id="UP000604273">
    <property type="component" value="Unassembled WGS sequence"/>
</dbReference>
<name>A0A8H4TPA6_9HYPO</name>
<evidence type="ECO:0000313" key="2">
    <source>
        <dbReference type="Proteomes" id="UP000604273"/>
    </source>
</evidence>
<sequence>MCHTVITRAFCGKCKTPRDEKSFPDIKNKQECQEVKDSKECKVETSEIKENFITVCPDCESSSDDDECYNYGSTPFKNPPK</sequence>
<protein>
    <submittedName>
        <fullName evidence="1">Uncharacterized protein</fullName>
    </submittedName>
</protein>
<reference evidence="1" key="1">
    <citation type="journal article" date="2020" name="BMC Genomics">
        <title>Correction to: Identification and distribution of gene clusters required for synthesis of sphingolipid metabolism inhibitors in diverse species of the filamentous fungus Fusarium.</title>
        <authorList>
            <person name="Kim H.S."/>
            <person name="Lohmar J.M."/>
            <person name="Busman M."/>
            <person name="Brown D.W."/>
            <person name="Naumann T.A."/>
            <person name="Divon H.H."/>
            <person name="Lysoe E."/>
            <person name="Uhlig S."/>
            <person name="Proctor R.H."/>
        </authorList>
    </citation>
    <scope>NUCLEOTIDE SEQUENCE</scope>
    <source>
        <strain evidence="1">NRRL 45417</strain>
    </source>
</reference>
<gene>
    <name evidence="1" type="ORF">FGADI_169</name>
</gene>
<dbReference type="EMBL" id="JABFAI010000002">
    <property type="protein sequence ID" value="KAF4961545.1"/>
    <property type="molecule type" value="Genomic_DNA"/>
</dbReference>
<evidence type="ECO:0000313" key="1">
    <source>
        <dbReference type="EMBL" id="KAF4961545.1"/>
    </source>
</evidence>
<reference evidence="1" key="2">
    <citation type="submission" date="2020-05" db="EMBL/GenBank/DDBJ databases">
        <authorList>
            <person name="Kim H.-S."/>
            <person name="Proctor R.H."/>
            <person name="Brown D.W."/>
        </authorList>
    </citation>
    <scope>NUCLEOTIDE SEQUENCE</scope>
    <source>
        <strain evidence="1">NRRL 45417</strain>
    </source>
</reference>
<dbReference type="AlphaFoldDB" id="A0A8H4TPA6"/>
<organism evidence="1 2">
    <name type="scientific">Fusarium gaditjirri</name>
    <dbReference type="NCBI Taxonomy" id="282569"/>
    <lineage>
        <taxon>Eukaryota</taxon>
        <taxon>Fungi</taxon>
        <taxon>Dikarya</taxon>
        <taxon>Ascomycota</taxon>
        <taxon>Pezizomycotina</taxon>
        <taxon>Sordariomycetes</taxon>
        <taxon>Hypocreomycetidae</taxon>
        <taxon>Hypocreales</taxon>
        <taxon>Nectriaceae</taxon>
        <taxon>Fusarium</taxon>
        <taxon>Fusarium nisikadoi species complex</taxon>
    </lineage>
</organism>
<proteinExistence type="predicted"/>
<keyword evidence="2" id="KW-1185">Reference proteome</keyword>
<accession>A0A8H4TPA6</accession>
<comment type="caution">
    <text evidence="1">The sequence shown here is derived from an EMBL/GenBank/DDBJ whole genome shotgun (WGS) entry which is preliminary data.</text>
</comment>